<evidence type="ECO:0000256" key="1">
    <source>
        <dbReference type="ARBA" id="ARBA00022630"/>
    </source>
</evidence>
<keyword evidence="4" id="KW-0503">Monooxygenase</keyword>
<organism evidence="4 5">
    <name type="scientific">Oxynema aestuarii AP17</name>
    <dbReference type="NCBI Taxonomy" id="2064643"/>
    <lineage>
        <taxon>Bacteria</taxon>
        <taxon>Bacillati</taxon>
        <taxon>Cyanobacteriota</taxon>
        <taxon>Cyanophyceae</taxon>
        <taxon>Oscillatoriophycideae</taxon>
        <taxon>Oscillatoriales</taxon>
        <taxon>Oscillatoriaceae</taxon>
        <taxon>Oxynema</taxon>
        <taxon>Oxynema aestuarii</taxon>
    </lineage>
</organism>
<gene>
    <name evidence="4" type="ORF">HCG48_09040</name>
</gene>
<protein>
    <submittedName>
        <fullName evidence="4">Nitronate monooxygenase</fullName>
    </submittedName>
</protein>
<dbReference type="CDD" id="cd04730">
    <property type="entry name" value="NPD_like"/>
    <property type="match status" value="1"/>
</dbReference>
<dbReference type="Pfam" id="PF03060">
    <property type="entry name" value="NMO"/>
    <property type="match status" value="1"/>
</dbReference>
<dbReference type="EMBL" id="CP051167">
    <property type="protein sequence ID" value="QIZ73676.1"/>
    <property type="molecule type" value="Genomic_DNA"/>
</dbReference>
<keyword evidence="3" id="KW-0560">Oxidoreductase</keyword>
<evidence type="ECO:0000256" key="3">
    <source>
        <dbReference type="ARBA" id="ARBA00023002"/>
    </source>
</evidence>
<reference evidence="4 5" key="1">
    <citation type="submission" date="2020-04" db="EMBL/GenBank/DDBJ databases">
        <authorList>
            <person name="Basu S."/>
            <person name="Maruthanayagam V."/>
            <person name="Chakraborty S."/>
            <person name="Pramanik A."/>
            <person name="Mukherjee J."/>
            <person name="Brink B."/>
        </authorList>
    </citation>
    <scope>NUCLEOTIDE SEQUENCE [LARGE SCALE GENOMIC DNA]</scope>
    <source>
        <strain evidence="4 5">AP17</strain>
    </source>
</reference>
<dbReference type="GO" id="GO:0018580">
    <property type="term" value="F:nitronate monooxygenase activity"/>
    <property type="evidence" value="ECO:0007669"/>
    <property type="project" value="InterPro"/>
</dbReference>
<dbReference type="PANTHER" id="PTHR32332:SF18">
    <property type="entry name" value="2-NITROPROPANE DIOXYGENASE"/>
    <property type="match status" value="1"/>
</dbReference>
<evidence type="ECO:0000313" key="4">
    <source>
        <dbReference type="EMBL" id="QIZ73676.1"/>
    </source>
</evidence>
<keyword evidence="2" id="KW-0288">FMN</keyword>
<proteinExistence type="predicted"/>
<keyword evidence="5" id="KW-1185">Reference proteome</keyword>
<accession>A0A6H1U5H2</accession>
<dbReference type="PANTHER" id="PTHR32332">
    <property type="entry name" value="2-NITROPROPANE DIOXYGENASE"/>
    <property type="match status" value="1"/>
</dbReference>
<evidence type="ECO:0000256" key="2">
    <source>
        <dbReference type="ARBA" id="ARBA00022643"/>
    </source>
</evidence>
<dbReference type="InterPro" id="IPR004136">
    <property type="entry name" value="NMO"/>
</dbReference>
<evidence type="ECO:0000313" key="5">
    <source>
        <dbReference type="Proteomes" id="UP000500857"/>
    </source>
</evidence>
<dbReference type="InterPro" id="IPR013785">
    <property type="entry name" value="Aldolase_TIM"/>
</dbReference>
<dbReference type="AlphaFoldDB" id="A0A6H1U5H2"/>
<sequence length="360" mass="38881">MTSLPPLQIGRHTARYPIVQGGMGIRISGANLAAAVANAGGIGIVSAVGLGLNSPYYDRQQKKGNFFEANRLALIDELNQARALSPDGILGINAMVVARDYETLVRTAAERGVNLIISGAGLPIHLPKYTKDYPDVALVPIVSSTRAAKVICRKWERLYDRLPDAFVVENPNTAGGHLGAKYEELYDPALDADRVIPELIEFLNSEYDRPIPVIAAGGIWDRGDIDRAIALGAAGVQIGTRFITTDECDADVRYKEFHCRARPEDVVIVPSPVGLPGRALKNPFVEKAIAHSDELETKCLANCLQVCACRDRRQTYCIVQALDRAARGDIENGLIFAGSNAGRARKIVPVAEVMAQLVAS</sequence>
<name>A0A6H1U5H2_9CYAN</name>
<keyword evidence="1" id="KW-0285">Flavoprotein</keyword>
<dbReference type="Proteomes" id="UP000500857">
    <property type="component" value="Chromosome"/>
</dbReference>
<dbReference type="SUPFAM" id="SSF51412">
    <property type="entry name" value="Inosine monophosphate dehydrogenase (IMPDH)"/>
    <property type="match status" value="1"/>
</dbReference>
<dbReference type="Gene3D" id="3.20.20.70">
    <property type="entry name" value="Aldolase class I"/>
    <property type="match status" value="1"/>
</dbReference>
<dbReference type="KEGG" id="oxy:HCG48_09040"/>